<evidence type="ECO:0000313" key="2">
    <source>
        <dbReference type="EMBL" id="MCI3271416.1"/>
    </source>
</evidence>
<name>A0ABS9Y2I0_9ACTN</name>
<dbReference type="InterPro" id="IPR046200">
    <property type="entry name" value="DUF6233"/>
</dbReference>
<evidence type="ECO:0000256" key="1">
    <source>
        <dbReference type="SAM" id="MobiDB-lite"/>
    </source>
</evidence>
<evidence type="ECO:0000313" key="3">
    <source>
        <dbReference type="Proteomes" id="UP001165269"/>
    </source>
</evidence>
<protein>
    <submittedName>
        <fullName evidence="2">DUF6233 domain-containing protein</fullName>
    </submittedName>
</protein>
<proteinExistence type="predicted"/>
<feature type="region of interest" description="Disordered" evidence="1">
    <location>
        <begin position="51"/>
        <end position="80"/>
    </location>
</feature>
<keyword evidence="3" id="KW-1185">Reference proteome</keyword>
<dbReference type="EMBL" id="JALDAY010000003">
    <property type="protein sequence ID" value="MCI3271416.1"/>
    <property type="molecule type" value="Genomic_DNA"/>
</dbReference>
<sequence length="144" mass="15696">MHELPPDPPRLPAILAFLDKQLAEEEAVVIYLRLQADAVRRALAVAEAGQPVKAGTPQPRHAAVRPTALGPSPTRSERGSTGFMIEQRRTPDGPIEAKVHMDDCQMTAYLTHPVKPQEARLALTDAQLDACAFCRPDTELGILD</sequence>
<reference evidence="2" key="1">
    <citation type="submission" date="2022-03" db="EMBL/GenBank/DDBJ databases">
        <title>Streptomyces 7R015 and 7R016 isolated from Barleria lupulina in Thailand.</title>
        <authorList>
            <person name="Kanchanasin P."/>
            <person name="Phongsopitanun W."/>
            <person name="Tanasupawat S."/>
        </authorList>
    </citation>
    <scope>NUCLEOTIDE SEQUENCE</scope>
    <source>
        <strain evidence="2">7R015</strain>
    </source>
</reference>
<dbReference type="Pfam" id="PF19746">
    <property type="entry name" value="DUF6233"/>
    <property type="match status" value="1"/>
</dbReference>
<gene>
    <name evidence="2" type="ORF">MQP27_09865</name>
</gene>
<dbReference type="Proteomes" id="UP001165269">
    <property type="component" value="Unassembled WGS sequence"/>
</dbReference>
<organism evidence="2 3">
    <name type="scientific">Streptomyces cylindrosporus</name>
    <dbReference type="NCBI Taxonomy" id="2927583"/>
    <lineage>
        <taxon>Bacteria</taxon>
        <taxon>Bacillati</taxon>
        <taxon>Actinomycetota</taxon>
        <taxon>Actinomycetes</taxon>
        <taxon>Kitasatosporales</taxon>
        <taxon>Streptomycetaceae</taxon>
        <taxon>Streptomyces</taxon>
    </lineage>
</organism>
<dbReference type="RefSeq" id="WP_242763959.1">
    <property type="nucleotide sequence ID" value="NZ_JALDAY010000003.1"/>
</dbReference>
<accession>A0ABS9Y2I0</accession>
<comment type="caution">
    <text evidence="2">The sequence shown here is derived from an EMBL/GenBank/DDBJ whole genome shotgun (WGS) entry which is preliminary data.</text>
</comment>